<evidence type="ECO:0000313" key="2">
    <source>
        <dbReference type="Proteomes" id="UP000321523"/>
    </source>
</evidence>
<organism evidence="1 2">
    <name type="scientific">Skermanella aerolata</name>
    <dbReference type="NCBI Taxonomy" id="393310"/>
    <lineage>
        <taxon>Bacteria</taxon>
        <taxon>Pseudomonadati</taxon>
        <taxon>Pseudomonadota</taxon>
        <taxon>Alphaproteobacteria</taxon>
        <taxon>Rhodospirillales</taxon>
        <taxon>Azospirillaceae</taxon>
        <taxon>Skermanella</taxon>
    </lineage>
</organism>
<dbReference type="Proteomes" id="UP000321523">
    <property type="component" value="Unassembled WGS sequence"/>
</dbReference>
<reference evidence="1 2" key="1">
    <citation type="submission" date="2019-07" db="EMBL/GenBank/DDBJ databases">
        <title>Whole genome shotgun sequence of Skermanella aerolata NBRC 106429.</title>
        <authorList>
            <person name="Hosoyama A."/>
            <person name="Uohara A."/>
            <person name="Ohji S."/>
            <person name="Ichikawa N."/>
        </authorList>
    </citation>
    <scope>NUCLEOTIDE SEQUENCE [LARGE SCALE GENOMIC DNA]</scope>
    <source>
        <strain evidence="1 2">NBRC 106429</strain>
    </source>
</reference>
<keyword evidence="2" id="KW-1185">Reference proteome</keyword>
<dbReference type="AlphaFoldDB" id="A0A512E5D9"/>
<comment type="caution">
    <text evidence="1">The sequence shown here is derived from an EMBL/GenBank/DDBJ whole genome shotgun (WGS) entry which is preliminary data.</text>
</comment>
<name>A0A512E5D9_9PROT</name>
<dbReference type="EMBL" id="BJYZ01000152">
    <property type="protein sequence ID" value="GEO43720.1"/>
    <property type="molecule type" value="Genomic_DNA"/>
</dbReference>
<accession>A0A512E5D9</accession>
<protein>
    <submittedName>
        <fullName evidence="1">Uncharacterized protein</fullName>
    </submittedName>
</protein>
<proteinExistence type="predicted"/>
<evidence type="ECO:0000313" key="1">
    <source>
        <dbReference type="EMBL" id="GEO43720.1"/>
    </source>
</evidence>
<gene>
    <name evidence="1" type="ORF">SAE02_78680</name>
</gene>
<sequence length="77" mass="8514">MPYAQHSPAAIRWTIHSVVVRTRDGPERLEQVYRRLLLDNPPVSAAPEKEEGMLCMSLSTPVSQPNARDATKPSTAS</sequence>